<reference evidence="1 2" key="1">
    <citation type="submission" date="2011-01" db="EMBL/GenBank/DDBJ databases">
        <authorList>
            <person name="Muzny D."/>
            <person name="Qin X."/>
            <person name="Deng J."/>
            <person name="Jiang H."/>
            <person name="Liu Y."/>
            <person name="Qu J."/>
            <person name="Song X.-Z."/>
            <person name="Zhang L."/>
            <person name="Thornton R."/>
            <person name="Coyle M."/>
            <person name="Francisco L."/>
            <person name="Jackson L."/>
            <person name="Javaid M."/>
            <person name="Korchina V."/>
            <person name="Kovar C."/>
            <person name="Mata R."/>
            <person name="Mathew T."/>
            <person name="Ngo R."/>
            <person name="Nguyen L."/>
            <person name="Nguyen N."/>
            <person name="Okwuonu G."/>
            <person name="Ongeri F."/>
            <person name="Pham C."/>
            <person name="Simmons D."/>
            <person name="Wilczek-Boney K."/>
            <person name="Hale W."/>
            <person name="Jakkamsetti A."/>
            <person name="Pham P."/>
            <person name="Ruth R."/>
            <person name="San Lucas F."/>
            <person name="Warren J."/>
            <person name="Zhang J."/>
            <person name="Zhao Z."/>
            <person name="Zhou C."/>
            <person name="Zhu D."/>
            <person name="Lee S."/>
            <person name="Bess C."/>
            <person name="Blankenburg K."/>
            <person name="Forbes L."/>
            <person name="Fu Q."/>
            <person name="Gubbala S."/>
            <person name="Hirani K."/>
            <person name="Jayaseelan J.C."/>
            <person name="Lara F."/>
            <person name="Munidasa M."/>
            <person name="Palculict T."/>
            <person name="Patil S."/>
            <person name="Pu L.-L."/>
            <person name="Saada N."/>
            <person name="Tang L."/>
            <person name="Weissenberger G."/>
            <person name="Zhu Y."/>
            <person name="Hemphill L."/>
            <person name="Shang Y."/>
            <person name="Youmans B."/>
            <person name="Ayvaz T."/>
            <person name="Ross M."/>
            <person name="Santibanez J."/>
            <person name="Aqrawi P."/>
            <person name="Gross S."/>
            <person name="Joshi V."/>
            <person name="Fowler G."/>
            <person name="Nazareth L."/>
            <person name="Reid J."/>
            <person name="Worley K."/>
            <person name="Petrosino J."/>
            <person name="Highlander S."/>
            <person name="Gibbs R."/>
        </authorList>
    </citation>
    <scope>NUCLEOTIDE SEQUENCE [LARGE SCALE GENOMIC DNA]</scope>
    <source>
        <strain evidence="1 2">ATCC 12755</strain>
    </source>
</reference>
<comment type="caution">
    <text evidence="1">The sequence shown here is derived from an EMBL/GenBank/DDBJ whole genome shotgun (WGS) entry which is preliminary data.</text>
</comment>
<dbReference type="AlphaFoldDB" id="F0EJF9"/>
<accession>F0EJF9</accession>
<dbReference type="RefSeq" id="WP_005233858.1">
    <property type="nucleotide sequence ID" value="NZ_GL872323.1"/>
</dbReference>
<dbReference type="Proteomes" id="UP000004835">
    <property type="component" value="Unassembled WGS sequence"/>
</dbReference>
<proteinExistence type="predicted"/>
<evidence type="ECO:0000313" key="1">
    <source>
        <dbReference type="EMBL" id="EGC69767.1"/>
    </source>
</evidence>
<gene>
    <name evidence="1" type="ORF">HMPREF9087_1155</name>
</gene>
<sequence>MAKLSIDELDLSPSLREVIRKTAAEEGEKQALLFIEEYRKKLMFPRFMNFKQAASYMNTSYNTLKYNFILKAGLKVILIDGYEKIDQRDADAFLEKHKK</sequence>
<organism evidence="1 2">
    <name type="scientific">Enterococcus casseliflavus ATCC 12755</name>
    <dbReference type="NCBI Taxonomy" id="888066"/>
    <lineage>
        <taxon>Bacteria</taxon>
        <taxon>Bacillati</taxon>
        <taxon>Bacillota</taxon>
        <taxon>Bacilli</taxon>
        <taxon>Lactobacillales</taxon>
        <taxon>Enterococcaceae</taxon>
        <taxon>Enterococcus</taxon>
    </lineage>
</organism>
<protein>
    <submittedName>
        <fullName evidence="1">Uncharacterized protein</fullName>
    </submittedName>
</protein>
<name>F0EJF9_ENTCA</name>
<dbReference type="HOGENOM" id="CLU_169549_3_0_9"/>
<evidence type="ECO:0000313" key="2">
    <source>
        <dbReference type="Proteomes" id="UP000004835"/>
    </source>
</evidence>
<dbReference type="EMBL" id="AEWT01000010">
    <property type="protein sequence ID" value="EGC69767.1"/>
    <property type="molecule type" value="Genomic_DNA"/>
</dbReference>